<name>A0A2S5T6L3_9BURK</name>
<dbReference type="EMBL" id="PSNY01000005">
    <property type="protein sequence ID" value="PPE70643.1"/>
    <property type="molecule type" value="Genomic_DNA"/>
</dbReference>
<reference evidence="1 3" key="1">
    <citation type="submission" date="2018-02" db="EMBL/GenBank/DDBJ databases">
        <title>Reclassifiation of [Polyangium] brachysporum DSM 7029 as Guopingzhaonella breviflexa gen. nov., sp. nov., a member of the family Comamonadaceae.</title>
        <authorList>
            <person name="Tang B."/>
        </authorList>
    </citation>
    <scope>NUCLEOTIDE SEQUENCE [LARGE SCALE GENOMIC DNA]</scope>
    <source>
        <strain evidence="1 3">DSM 15344</strain>
    </source>
</reference>
<reference evidence="2 4" key="2">
    <citation type="submission" date="2019-03" db="EMBL/GenBank/DDBJ databases">
        <title>Genomic Encyclopedia of Type Strains, Phase IV (KMG-IV): sequencing the most valuable type-strain genomes for metagenomic binning, comparative biology and taxonomic classification.</title>
        <authorList>
            <person name="Goeker M."/>
        </authorList>
    </citation>
    <scope>NUCLEOTIDE SEQUENCE [LARGE SCALE GENOMIC DNA]</scope>
    <source>
        <strain evidence="2 4">DSM 15264</strain>
    </source>
</reference>
<dbReference type="PANTHER" id="PTHR22602">
    <property type="entry name" value="TRANSFERASE CAF17, MITOCHONDRIAL-RELATED"/>
    <property type="match status" value="1"/>
</dbReference>
<dbReference type="Gene3D" id="2.40.30.160">
    <property type="match status" value="1"/>
</dbReference>
<evidence type="ECO:0000313" key="3">
    <source>
        <dbReference type="Proteomes" id="UP000239406"/>
    </source>
</evidence>
<dbReference type="NCBIfam" id="TIGR03317">
    <property type="entry name" value="ygfZ_signature"/>
    <property type="match status" value="1"/>
</dbReference>
<accession>A0A2S5T6L3</accession>
<protein>
    <submittedName>
        <fullName evidence="1">Folate-binding protein YgfZ</fullName>
    </submittedName>
</protein>
<dbReference type="InterPro" id="IPR017703">
    <property type="entry name" value="YgfZ/GCV_T_CS"/>
</dbReference>
<dbReference type="EMBL" id="SLXF01000001">
    <property type="protein sequence ID" value="TCP10008.1"/>
    <property type="molecule type" value="Genomic_DNA"/>
</dbReference>
<dbReference type="InterPro" id="IPR045179">
    <property type="entry name" value="YgfZ/GcvT"/>
</dbReference>
<dbReference type="AlphaFoldDB" id="A0A2S5T6L3"/>
<dbReference type="GO" id="GO:0016226">
    <property type="term" value="P:iron-sulfur cluster assembly"/>
    <property type="evidence" value="ECO:0007669"/>
    <property type="project" value="TreeGrafter"/>
</dbReference>
<dbReference type="PANTHER" id="PTHR22602:SF0">
    <property type="entry name" value="TRANSFERASE CAF17, MITOCHONDRIAL-RELATED"/>
    <property type="match status" value="1"/>
</dbReference>
<proteinExistence type="predicted"/>
<evidence type="ECO:0000313" key="2">
    <source>
        <dbReference type="EMBL" id="TCP10008.1"/>
    </source>
</evidence>
<sequence>MTTDSFKTSTMVPQGAVQLTHWGVIAVDGADAASFLHGQLTQDFSLLGADEARLAGYCSPKGRLLASFVGWKESSERVLLACSADLLAPTLKRLSMFVLRAKAKLSDASAEVRLWGLAGDAATGWLADAAPTRAWGKAAAHGGTAVRLPDAHGSARYLWAAPADRTPDLPALDAAIWRWLEVESAVARICAATVDQFVPQMVNLEAVGGVNFKKGCYPGQEVVARSQYRGTLKRRGYLLACPAEAVAGQEVFHSGDPGQPCGMVVDAAAAPEGGWSVFAELKIAATESGTLHLGSPQGPALTLRVLPYALPSEP</sequence>
<evidence type="ECO:0000313" key="1">
    <source>
        <dbReference type="EMBL" id="PPE70643.1"/>
    </source>
</evidence>
<dbReference type="RefSeq" id="WP_104356732.1">
    <property type="nucleotide sequence ID" value="NZ_CP064338.1"/>
</dbReference>
<dbReference type="SUPFAM" id="SSF103025">
    <property type="entry name" value="Folate-binding domain"/>
    <property type="match status" value="1"/>
</dbReference>
<dbReference type="Gene3D" id="3.30.70.1630">
    <property type="match status" value="1"/>
</dbReference>
<gene>
    <name evidence="1" type="ORF">C1702_05725</name>
    <name evidence="2" type="ORF">EV676_101592</name>
</gene>
<dbReference type="Proteomes" id="UP000294772">
    <property type="component" value="Unassembled WGS sequence"/>
</dbReference>
<keyword evidence="3" id="KW-1185">Reference proteome</keyword>
<dbReference type="Gene3D" id="3.30.70.1400">
    <property type="entry name" value="Aminomethyltransferase beta-barrel domains"/>
    <property type="match status" value="1"/>
</dbReference>
<comment type="caution">
    <text evidence="1">The sequence shown here is derived from an EMBL/GenBank/DDBJ whole genome shotgun (WGS) entry which is preliminary data.</text>
</comment>
<dbReference type="OrthoDB" id="9796287at2"/>
<organism evidence="1 3">
    <name type="scientific">Caldimonas thermodepolymerans</name>
    <dbReference type="NCBI Taxonomy" id="215580"/>
    <lineage>
        <taxon>Bacteria</taxon>
        <taxon>Pseudomonadati</taxon>
        <taxon>Pseudomonadota</taxon>
        <taxon>Betaproteobacteria</taxon>
        <taxon>Burkholderiales</taxon>
        <taxon>Sphaerotilaceae</taxon>
        <taxon>Caldimonas</taxon>
    </lineage>
</organism>
<evidence type="ECO:0000313" key="4">
    <source>
        <dbReference type="Proteomes" id="UP000294772"/>
    </source>
</evidence>
<dbReference type="Proteomes" id="UP000239406">
    <property type="component" value="Unassembled WGS sequence"/>
</dbReference>